<protein>
    <submittedName>
        <fullName evidence="1">Uncharacterized protein</fullName>
    </submittedName>
</protein>
<evidence type="ECO:0000313" key="2">
    <source>
        <dbReference type="Proteomes" id="UP001209878"/>
    </source>
</evidence>
<sequence length="156" mass="17333">MEQLRVIQLERCGLTPESLTALMAGVTGGCHQLEKFVLAGDTCLGTVGVAESVGVFLRGTSHLRELKLGWCGLTPHSLTTLMTHMTGGCLQLEEFNLNNDHSPCLDTETAAQSLCDCLRQWTRLRRLHLEQCRLTSQTFDVVSTGIRQCHELQEFM</sequence>
<reference evidence="1" key="1">
    <citation type="journal article" date="2023" name="Mol. Biol. Evol.">
        <title>Third-Generation Sequencing Reveals the Adaptive Role of the Epigenome in Three Deep-Sea Polychaetes.</title>
        <authorList>
            <person name="Perez M."/>
            <person name="Aroh O."/>
            <person name="Sun Y."/>
            <person name="Lan Y."/>
            <person name="Juniper S.K."/>
            <person name="Young C.R."/>
            <person name="Angers B."/>
            <person name="Qian P.Y."/>
        </authorList>
    </citation>
    <scope>NUCLEOTIDE SEQUENCE</scope>
    <source>
        <strain evidence="1">R07B-5</strain>
    </source>
</reference>
<dbReference type="AlphaFoldDB" id="A0AAD9N853"/>
<comment type="caution">
    <text evidence="1">The sequence shown here is derived from an EMBL/GenBank/DDBJ whole genome shotgun (WGS) entry which is preliminary data.</text>
</comment>
<keyword evidence="2" id="KW-1185">Reference proteome</keyword>
<accession>A0AAD9N853</accession>
<dbReference type="Proteomes" id="UP001209878">
    <property type="component" value="Unassembled WGS sequence"/>
</dbReference>
<dbReference type="Gene3D" id="3.80.10.10">
    <property type="entry name" value="Ribonuclease Inhibitor"/>
    <property type="match status" value="1"/>
</dbReference>
<evidence type="ECO:0000313" key="1">
    <source>
        <dbReference type="EMBL" id="KAK2157644.1"/>
    </source>
</evidence>
<dbReference type="InterPro" id="IPR032675">
    <property type="entry name" value="LRR_dom_sf"/>
</dbReference>
<proteinExistence type="predicted"/>
<dbReference type="SUPFAM" id="SSF52047">
    <property type="entry name" value="RNI-like"/>
    <property type="match status" value="1"/>
</dbReference>
<gene>
    <name evidence="1" type="ORF">NP493_1859g00033</name>
</gene>
<name>A0AAD9N853_RIDPI</name>
<organism evidence="1 2">
    <name type="scientific">Ridgeia piscesae</name>
    <name type="common">Tubeworm</name>
    <dbReference type="NCBI Taxonomy" id="27915"/>
    <lineage>
        <taxon>Eukaryota</taxon>
        <taxon>Metazoa</taxon>
        <taxon>Spiralia</taxon>
        <taxon>Lophotrochozoa</taxon>
        <taxon>Annelida</taxon>
        <taxon>Polychaeta</taxon>
        <taxon>Sedentaria</taxon>
        <taxon>Canalipalpata</taxon>
        <taxon>Sabellida</taxon>
        <taxon>Siboglinidae</taxon>
        <taxon>Ridgeia</taxon>
    </lineage>
</organism>
<dbReference type="EMBL" id="JAODUO010001862">
    <property type="protein sequence ID" value="KAK2157644.1"/>
    <property type="molecule type" value="Genomic_DNA"/>
</dbReference>
<dbReference type="PROSITE" id="PS51257">
    <property type="entry name" value="PROKAR_LIPOPROTEIN"/>
    <property type="match status" value="1"/>
</dbReference>